<sequence length="239" mass="26979">MKYLYGPIKSRRLGTSLGINLTSYKTCSFNCVYCQLGKTNNLTVSRSEYIKIDEIFDELRVWFDNHKEDLAGLGYITISGSGEPTLNTKISDLINQIRKISSLKIAVITNSSLLADASLRREILGVDLIVPSLDAVTQELFVKVNRPHQAIKVDDIIKGLIALRREFRGKIWLEVMLVKSLNDDIRHIRKLKEAIDRINPDKIQINSPVRTPSEEGVFSVAKSKLKKIKDILGDKAEII</sequence>
<evidence type="ECO:0000256" key="4">
    <source>
        <dbReference type="ARBA" id="ARBA00022723"/>
    </source>
</evidence>
<name>A0A2G9YMD8_9BACT</name>
<dbReference type="Gene3D" id="3.20.20.70">
    <property type="entry name" value="Aldolase class I"/>
    <property type="match status" value="1"/>
</dbReference>
<evidence type="ECO:0000256" key="5">
    <source>
        <dbReference type="ARBA" id="ARBA00023004"/>
    </source>
</evidence>
<keyword evidence="6" id="KW-0411">Iron-sulfur</keyword>
<comment type="cofactor">
    <cofactor evidence="1">
        <name>[4Fe-4S] cluster</name>
        <dbReference type="ChEBI" id="CHEBI:49883"/>
    </cofactor>
</comment>
<evidence type="ECO:0000256" key="2">
    <source>
        <dbReference type="ARBA" id="ARBA00022485"/>
    </source>
</evidence>
<gene>
    <name evidence="8" type="ORF">COX41_01605</name>
</gene>
<dbReference type="InterPro" id="IPR058240">
    <property type="entry name" value="rSAM_sf"/>
</dbReference>
<dbReference type="InterPro" id="IPR040084">
    <property type="entry name" value="GTPase_Obg"/>
</dbReference>
<evidence type="ECO:0000256" key="3">
    <source>
        <dbReference type="ARBA" id="ARBA00022691"/>
    </source>
</evidence>
<organism evidence="8 9">
    <name type="scientific">Candidatus Sherwoodlollariibacterium unditelluris</name>
    <dbReference type="NCBI Taxonomy" id="1974757"/>
    <lineage>
        <taxon>Bacteria</taxon>
        <taxon>Pseudomonadati</taxon>
        <taxon>Candidatus Omnitrophota</taxon>
        <taxon>Candidatus Sherwoodlollariibacterium</taxon>
    </lineage>
</organism>
<dbReference type="GO" id="GO:0051539">
    <property type="term" value="F:4 iron, 4 sulfur cluster binding"/>
    <property type="evidence" value="ECO:0007669"/>
    <property type="project" value="UniProtKB-KW"/>
</dbReference>
<comment type="caution">
    <text evidence="8">The sequence shown here is derived from an EMBL/GenBank/DDBJ whole genome shotgun (WGS) entry which is preliminary data.</text>
</comment>
<dbReference type="AlphaFoldDB" id="A0A2G9YMD8"/>
<dbReference type="CDD" id="cd01335">
    <property type="entry name" value="Radical_SAM"/>
    <property type="match status" value="1"/>
</dbReference>
<reference evidence="8 9" key="1">
    <citation type="submission" date="2017-09" db="EMBL/GenBank/DDBJ databases">
        <title>Depth-based differentiation of microbial function through sediment-hosted aquifers and enrichment of novel symbionts in the deep terrestrial subsurface.</title>
        <authorList>
            <person name="Probst A.J."/>
            <person name="Ladd B."/>
            <person name="Jarett J.K."/>
            <person name="Geller-Mcgrath D.E."/>
            <person name="Sieber C.M."/>
            <person name="Emerson J.B."/>
            <person name="Anantharaman K."/>
            <person name="Thomas B.C."/>
            <person name="Malmstrom R."/>
            <person name="Stieglmeier M."/>
            <person name="Klingl A."/>
            <person name="Woyke T."/>
            <person name="Ryan C.M."/>
            <person name="Banfield J.F."/>
        </authorList>
    </citation>
    <scope>NUCLEOTIDE SEQUENCE [LARGE SCALE GENOMIC DNA]</scope>
    <source>
        <strain evidence="8">CG23_combo_of_CG06-09_8_20_14_all_41_10</strain>
    </source>
</reference>
<dbReference type="SUPFAM" id="SSF102114">
    <property type="entry name" value="Radical SAM enzymes"/>
    <property type="match status" value="1"/>
</dbReference>
<feature type="domain" description="Radical SAM core" evidence="7">
    <location>
        <begin position="11"/>
        <end position="239"/>
    </location>
</feature>
<evidence type="ECO:0000313" key="9">
    <source>
        <dbReference type="Proteomes" id="UP000231292"/>
    </source>
</evidence>
<dbReference type="PROSITE" id="PS51918">
    <property type="entry name" value="RADICAL_SAM"/>
    <property type="match status" value="1"/>
</dbReference>
<proteinExistence type="predicted"/>
<keyword evidence="2" id="KW-0004">4Fe-4S</keyword>
<evidence type="ECO:0000256" key="6">
    <source>
        <dbReference type="ARBA" id="ARBA00023014"/>
    </source>
</evidence>
<evidence type="ECO:0000259" key="7">
    <source>
        <dbReference type="PROSITE" id="PS51918"/>
    </source>
</evidence>
<keyword evidence="5" id="KW-0408">Iron</keyword>
<dbReference type="Proteomes" id="UP000231292">
    <property type="component" value="Unassembled WGS sequence"/>
</dbReference>
<dbReference type="InterPro" id="IPR007197">
    <property type="entry name" value="rSAM"/>
</dbReference>
<dbReference type="PANTHER" id="PTHR43787:SF11">
    <property type="entry name" value="UPF0026 PROTEIN SLR1464"/>
    <property type="match status" value="1"/>
</dbReference>
<dbReference type="GO" id="GO:0046872">
    <property type="term" value="F:metal ion binding"/>
    <property type="evidence" value="ECO:0007669"/>
    <property type="project" value="UniProtKB-KW"/>
</dbReference>
<dbReference type="SFLD" id="SFLDG01083">
    <property type="entry name" value="Uncharacterised_Radical_SAM_Su"/>
    <property type="match status" value="1"/>
</dbReference>
<evidence type="ECO:0000256" key="1">
    <source>
        <dbReference type="ARBA" id="ARBA00001966"/>
    </source>
</evidence>
<dbReference type="GO" id="GO:0003824">
    <property type="term" value="F:catalytic activity"/>
    <property type="evidence" value="ECO:0007669"/>
    <property type="project" value="InterPro"/>
</dbReference>
<keyword evidence="4" id="KW-0479">Metal-binding</keyword>
<accession>A0A2G9YMD8</accession>
<dbReference type="Pfam" id="PF04055">
    <property type="entry name" value="Radical_SAM"/>
    <property type="match status" value="1"/>
</dbReference>
<dbReference type="SFLD" id="SFLDS00029">
    <property type="entry name" value="Radical_SAM"/>
    <property type="match status" value="1"/>
</dbReference>
<keyword evidence="3" id="KW-0949">S-adenosyl-L-methionine</keyword>
<dbReference type="EMBL" id="PCRK01000027">
    <property type="protein sequence ID" value="PIP19671.1"/>
    <property type="molecule type" value="Genomic_DNA"/>
</dbReference>
<dbReference type="InterPro" id="IPR013785">
    <property type="entry name" value="Aldolase_TIM"/>
</dbReference>
<evidence type="ECO:0000313" key="8">
    <source>
        <dbReference type="EMBL" id="PIP19671.1"/>
    </source>
</evidence>
<dbReference type="PANTHER" id="PTHR43787">
    <property type="entry name" value="FEMO COFACTOR BIOSYNTHESIS PROTEIN NIFB-RELATED"/>
    <property type="match status" value="1"/>
</dbReference>
<protein>
    <submittedName>
        <fullName evidence="8">Radical SAM protein</fullName>
    </submittedName>
</protein>